<comment type="similarity">
    <text evidence="1">Belongs to the PPC synthetase family.</text>
</comment>
<dbReference type="Proteomes" id="UP001489004">
    <property type="component" value="Unassembled WGS sequence"/>
</dbReference>
<name>A0AAW1RAY4_9CHLO</name>
<dbReference type="GO" id="GO:0003824">
    <property type="term" value="F:catalytic activity"/>
    <property type="evidence" value="ECO:0007669"/>
    <property type="project" value="UniProtKB-ARBA"/>
</dbReference>
<dbReference type="SUPFAM" id="SSF102645">
    <property type="entry name" value="CoaB-like"/>
    <property type="match status" value="1"/>
</dbReference>
<dbReference type="InterPro" id="IPR007085">
    <property type="entry name" value="DNA/pantothenate-metab_flavo_C"/>
</dbReference>
<feature type="domain" description="DNA/pantothenate metabolism flavoprotein C-terminal" evidence="2">
    <location>
        <begin position="118"/>
        <end position="239"/>
    </location>
</feature>
<dbReference type="PANTHER" id="PTHR12290">
    <property type="entry name" value="CORNICHON-RELATED"/>
    <property type="match status" value="1"/>
</dbReference>
<dbReference type="GO" id="GO:0015937">
    <property type="term" value="P:coenzyme A biosynthetic process"/>
    <property type="evidence" value="ECO:0007669"/>
    <property type="project" value="UniProtKB-ARBA"/>
</dbReference>
<evidence type="ECO:0000313" key="3">
    <source>
        <dbReference type="EMBL" id="KAK9830471.1"/>
    </source>
</evidence>
<evidence type="ECO:0000313" key="4">
    <source>
        <dbReference type="Proteomes" id="UP001489004"/>
    </source>
</evidence>
<accession>A0AAW1RAY4</accession>
<proteinExistence type="inferred from homology"/>
<dbReference type="AlphaFoldDB" id="A0AAW1RAY4"/>
<organism evidence="3 4">
    <name type="scientific">[Myrmecia] bisecta</name>
    <dbReference type="NCBI Taxonomy" id="41462"/>
    <lineage>
        <taxon>Eukaryota</taxon>
        <taxon>Viridiplantae</taxon>
        <taxon>Chlorophyta</taxon>
        <taxon>core chlorophytes</taxon>
        <taxon>Trebouxiophyceae</taxon>
        <taxon>Trebouxiales</taxon>
        <taxon>Trebouxiaceae</taxon>
        <taxon>Myrmecia</taxon>
    </lineage>
</organism>
<dbReference type="InterPro" id="IPR035929">
    <property type="entry name" value="CoaB-like_sf"/>
</dbReference>
<comment type="caution">
    <text evidence="3">The sequence shown here is derived from an EMBL/GenBank/DDBJ whole genome shotgun (WGS) entry which is preliminary data.</text>
</comment>
<evidence type="ECO:0000256" key="1">
    <source>
        <dbReference type="ARBA" id="ARBA00005703"/>
    </source>
</evidence>
<dbReference type="Gene3D" id="3.40.50.10300">
    <property type="entry name" value="CoaB-like"/>
    <property type="match status" value="1"/>
</dbReference>
<reference evidence="3 4" key="1">
    <citation type="journal article" date="2024" name="Nat. Commun.">
        <title>Phylogenomics reveals the evolutionary origins of lichenization in chlorophyte algae.</title>
        <authorList>
            <person name="Puginier C."/>
            <person name="Libourel C."/>
            <person name="Otte J."/>
            <person name="Skaloud P."/>
            <person name="Haon M."/>
            <person name="Grisel S."/>
            <person name="Petersen M."/>
            <person name="Berrin J.G."/>
            <person name="Delaux P.M."/>
            <person name="Dal Grande F."/>
            <person name="Keller J."/>
        </authorList>
    </citation>
    <scope>NUCLEOTIDE SEQUENCE [LARGE SCALE GENOMIC DNA]</scope>
    <source>
        <strain evidence="3 4">SAG 2043</strain>
    </source>
</reference>
<sequence length="271" mass="30207">MPLERTCVRFIDNFSGGSRGALSTEYFLEAGYAVIFLNRKGTIQPFTKGLPSSQLFDCLTEVIEVGGNGVGSIPHVKAEAEAVVSEAVQRVNRVNEQGLLLRVPYTTLFEYIMFLRLIASCLQLCGRSAIFYLAAAVSDFFLPWSQMVEHKIQSADGPLHLDLHKVPKMLGLLHKEWAPDAFIVSFKLETDERLLTSKACSSIESYGVHAVVANLLQTRKEQVWIVQKHGEVIAVQSIERDKSEPFIEKQLICHIVGLHQHAMTGNSHSIQ</sequence>
<dbReference type="EMBL" id="JALJOR010000001">
    <property type="protein sequence ID" value="KAK9830471.1"/>
    <property type="molecule type" value="Genomic_DNA"/>
</dbReference>
<evidence type="ECO:0000259" key="2">
    <source>
        <dbReference type="Pfam" id="PF04127"/>
    </source>
</evidence>
<protein>
    <recommendedName>
        <fullName evidence="2">DNA/pantothenate metabolism flavoprotein C-terminal domain-containing protein</fullName>
    </recommendedName>
</protein>
<dbReference type="Pfam" id="PF04127">
    <property type="entry name" value="DFP"/>
    <property type="match status" value="1"/>
</dbReference>
<gene>
    <name evidence="3" type="ORF">WJX72_011926</name>
</gene>
<keyword evidence="4" id="KW-1185">Reference proteome</keyword>